<keyword evidence="1" id="KW-0175">Coiled coil</keyword>
<sequence>MEINSIINIASAVVLSIGSSSLIIIGLSSWLGKVWAARILEKDKLKYKSEFEKIKSSYEKEIENYKSELDKSKSLFFRYSESQFNLYNDLWGTLCKLESTVDDLWDQANAENLLSFALHLDKTINRIKTHRLLIEDDHYEKLKKILDTLNKFRLGKTNLIRMRQMTKEQIKLFKIDKILEYIDQNRESKDQFEELLEIIVKDFKTQIRANKIV</sequence>
<proteinExistence type="predicted"/>
<feature type="transmembrane region" description="Helical" evidence="2">
    <location>
        <begin position="6"/>
        <end position="32"/>
    </location>
</feature>
<keyword evidence="2" id="KW-1133">Transmembrane helix</keyword>
<dbReference type="EMBL" id="PEWY01000149">
    <property type="protein sequence ID" value="PIU36573.1"/>
    <property type="molecule type" value="Genomic_DNA"/>
</dbReference>
<keyword evidence="2" id="KW-0812">Transmembrane</keyword>
<reference evidence="4" key="1">
    <citation type="submission" date="2017-09" db="EMBL/GenBank/DDBJ databases">
        <title>Depth-based differentiation of microbial function through sediment-hosted aquifers and enrichment of novel symbionts in the deep terrestrial subsurface.</title>
        <authorList>
            <person name="Probst A.J."/>
            <person name="Ladd B."/>
            <person name="Jarett J.K."/>
            <person name="Geller-Mcgrath D.E."/>
            <person name="Sieber C.M.K."/>
            <person name="Emerson J.B."/>
            <person name="Anantharaman K."/>
            <person name="Thomas B.C."/>
            <person name="Malmstrom R."/>
            <person name="Stieglmeier M."/>
            <person name="Klingl A."/>
            <person name="Woyke T."/>
            <person name="Ryan C.M."/>
            <person name="Banfield J.F."/>
        </authorList>
    </citation>
    <scope>NUCLEOTIDE SEQUENCE [LARGE SCALE GENOMIC DNA]</scope>
</reference>
<dbReference type="Proteomes" id="UP000230184">
    <property type="component" value="Unassembled WGS sequence"/>
</dbReference>
<evidence type="ECO:0000313" key="4">
    <source>
        <dbReference type="Proteomes" id="UP000230184"/>
    </source>
</evidence>
<accession>A0A2M6YSW8</accession>
<keyword evidence="2" id="KW-0472">Membrane</keyword>
<feature type="coiled-coil region" evidence="1">
    <location>
        <begin position="48"/>
        <end position="75"/>
    </location>
</feature>
<gene>
    <name evidence="3" type="ORF">COT02_05360</name>
</gene>
<name>A0A2M6YSW8_9BACT</name>
<comment type="caution">
    <text evidence="3">The sequence shown here is derived from an EMBL/GenBank/DDBJ whole genome shotgun (WGS) entry which is preliminary data.</text>
</comment>
<protein>
    <submittedName>
        <fullName evidence="3">Uncharacterized protein</fullName>
    </submittedName>
</protein>
<evidence type="ECO:0000256" key="1">
    <source>
        <dbReference type="SAM" id="Coils"/>
    </source>
</evidence>
<evidence type="ECO:0000256" key="2">
    <source>
        <dbReference type="SAM" id="Phobius"/>
    </source>
</evidence>
<dbReference type="AlphaFoldDB" id="A0A2M6YSW8"/>
<organism evidence="3 4">
    <name type="scientific">Candidatus Roizmanbacteria bacterium CG07_land_8_20_14_0_80_34_15</name>
    <dbReference type="NCBI Taxonomy" id="1974849"/>
    <lineage>
        <taxon>Bacteria</taxon>
        <taxon>Candidatus Roizmaniibacteriota</taxon>
    </lineage>
</organism>
<evidence type="ECO:0000313" key="3">
    <source>
        <dbReference type="EMBL" id="PIU36573.1"/>
    </source>
</evidence>